<dbReference type="PANTHER" id="PTHR43464:SF19">
    <property type="entry name" value="UBIQUINONE BIOSYNTHESIS O-METHYLTRANSFERASE, MITOCHONDRIAL"/>
    <property type="match status" value="1"/>
</dbReference>
<dbReference type="NCBIfam" id="TIGR01983">
    <property type="entry name" value="UbiG"/>
    <property type="match status" value="1"/>
</dbReference>
<dbReference type="CDD" id="cd02440">
    <property type="entry name" value="AdoMet_MTases"/>
    <property type="match status" value="1"/>
</dbReference>
<dbReference type="InterPro" id="IPR029063">
    <property type="entry name" value="SAM-dependent_MTases_sf"/>
</dbReference>
<sequence length="245" mass="27211">MSQPGTASPEEIARFTAMAEAWWDPHGKFKPLHKFNPVRLAFMRREFARHFGRDPEAARPFEGLTLLDVGSGGGLLSEPLAEMGFTVTGIDAGEKNVAIARLHAEKSGVPVTYRVATPEQLDPELRFDVVLSMEVVEHVTDVALFLEAACARLKPGGMFVGATMNRTPKAWLLAVVGAEYVLRWLPRGTHDWHKFVRPSEFARMLRGAGVETRRQVGVAYNPLLDVWRETDSLEVNYLVTGVKEG</sequence>
<comment type="catalytic activity">
    <reaction evidence="5">
        <text>a 3-(all-trans-polyprenyl)benzene-1,2-diol + S-adenosyl-L-methionine = a 2-methoxy-6-(all-trans-polyprenyl)phenol + S-adenosyl-L-homocysteine + H(+)</text>
        <dbReference type="Rhea" id="RHEA:31411"/>
        <dbReference type="Rhea" id="RHEA-COMP:9550"/>
        <dbReference type="Rhea" id="RHEA-COMP:9551"/>
        <dbReference type="ChEBI" id="CHEBI:15378"/>
        <dbReference type="ChEBI" id="CHEBI:57856"/>
        <dbReference type="ChEBI" id="CHEBI:59789"/>
        <dbReference type="ChEBI" id="CHEBI:62729"/>
        <dbReference type="ChEBI" id="CHEBI:62731"/>
        <dbReference type="EC" id="2.1.1.222"/>
    </reaction>
</comment>
<dbReference type="GO" id="GO:0102208">
    <property type="term" value="F:2-polyprenyl-6-hydroxyphenol methylase activity"/>
    <property type="evidence" value="ECO:0007669"/>
    <property type="project" value="UniProtKB-EC"/>
</dbReference>
<feature type="binding site" evidence="5">
    <location>
        <position position="39"/>
    </location>
    <ligand>
        <name>S-adenosyl-L-methionine</name>
        <dbReference type="ChEBI" id="CHEBI:59789"/>
    </ligand>
</feature>
<evidence type="ECO:0000256" key="5">
    <source>
        <dbReference type="HAMAP-Rule" id="MF_00472"/>
    </source>
</evidence>
<keyword evidence="4 5" id="KW-0949">S-adenosyl-L-methionine</keyword>
<dbReference type="GO" id="GO:0032259">
    <property type="term" value="P:methylation"/>
    <property type="evidence" value="ECO:0007669"/>
    <property type="project" value="UniProtKB-KW"/>
</dbReference>
<evidence type="ECO:0000256" key="2">
    <source>
        <dbReference type="ARBA" id="ARBA00022679"/>
    </source>
</evidence>
<evidence type="ECO:0000313" key="6">
    <source>
        <dbReference type="EMBL" id="MFD2234084.1"/>
    </source>
</evidence>
<feature type="binding site" evidence="5">
    <location>
        <position position="133"/>
    </location>
    <ligand>
        <name>S-adenosyl-L-methionine</name>
        <dbReference type="ChEBI" id="CHEBI:59789"/>
    </ligand>
</feature>
<keyword evidence="1 5" id="KW-0489">Methyltransferase</keyword>
<dbReference type="GO" id="GO:0061542">
    <property type="term" value="F:3-demethylubiquinol 3-O-methyltransferase activity"/>
    <property type="evidence" value="ECO:0007669"/>
    <property type="project" value="UniProtKB-EC"/>
</dbReference>
<dbReference type="Gene3D" id="3.40.50.150">
    <property type="entry name" value="Vaccinia Virus protein VP39"/>
    <property type="match status" value="1"/>
</dbReference>
<evidence type="ECO:0000256" key="1">
    <source>
        <dbReference type="ARBA" id="ARBA00022603"/>
    </source>
</evidence>
<keyword evidence="2 5" id="KW-0808">Transferase</keyword>
<comment type="similarity">
    <text evidence="5">Belongs to the methyltransferase superfamily. UbiG/COQ3 family.</text>
</comment>
<proteinExistence type="inferred from homology"/>
<feature type="binding site" evidence="5">
    <location>
        <position position="91"/>
    </location>
    <ligand>
        <name>S-adenosyl-L-methionine</name>
        <dbReference type="ChEBI" id="CHEBI:59789"/>
    </ligand>
</feature>
<comment type="caution">
    <text evidence="6">The sequence shown here is derived from an EMBL/GenBank/DDBJ whole genome shotgun (WGS) entry which is preliminary data.</text>
</comment>
<dbReference type="Pfam" id="PF13489">
    <property type="entry name" value="Methyltransf_23"/>
    <property type="match status" value="1"/>
</dbReference>
<dbReference type="EMBL" id="JBHUIY010000016">
    <property type="protein sequence ID" value="MFD2234084.1"/>
    <property type="molecule type" value="Genomic_DNA"/>
</dbReference>
<dbReference type="EC" id="2.1.1.222" evidence="5"/>
<comment type="catalytic activity">
    <reaction evidence="5">
        <text>a 3-demethylubiquinol + S-adenosyl-L-methionine = a ubiquinol + S-adenosyl-L-homocysteine + H(+)</text>
        <dbReference type="Rhea" id="RHEA:44380"/>
        <dbReference type="Rhea" id="RHEA-COMP:9566"/>
        <dbReference type="Rhea" id="RHEA-COMP:10914"/>
        <dbReference type="ChEBI" id="CHEBI:15378"/>
        <dbReference type="ChEBI" id="CHEBI:17976"/>
        <dbReference type="ChEBI" id="CHEBI:57856"/>
        <dbReference type="ChEBI" id="CHEBI:59789"/>
        <dbReference type="ChEBI" id="CHEBI:84422"/>
        <dbReference type="EC" id="2.1.1.64"/>
    </reaction>
</comment>
<dbReference type="SUPFAM" id="SSF53335">
    <property type="entry name" value="S-adenosyl-L-methionine-dependent methyltransferases"/>
    <property type="match status" value="1"/>
</dbReference>
<organism evidence="6 7">
    <name type="scientific">Phaeospirillum tilakii</name>
    <dbReference type="NCBI Taxonomy" id="741673"/>
    <lineage>
        <taxon>Bacteria</taxon>
        <taxon>Pseudomonadati</taxon>
        <taxon>Pseudomonadota</taxon>
        <taxon>Alphaproteobacteria</taxon>
        <taxon>Rhodospirillales</taxon>
        <taxon>Rhodospirillaceae</taxon>
        <taxon>Phaeospirillum</taxon>
    </lineage>
</organism>
<gene>
    <name evidence="5 6" type="primary">ubiG</name>
    <name evidence="6" type="ORF">ACFSNB_09725</name>
</gene>
<keyword evidence="3 5" id="KW-0831">Ubiquinone biosynthesis</keyword>
<evidence type="ECO:0000256" key="4">
    <source>
        <dbReference type="ARBA" id="ARBA00022691"/>
    </source>
</evidence>
<dbReference type="RefSeq" id="WP_377315981.1">
    <property type="nucleotide sequence ID" value="NZ_JBHUIY010000016.1"/>
</dbReference>
<dbReference type="InterPro" id="IPR010233">
    <property type="entry name" value="UbiG_MeTrfase"/>
</dbReference>
<feature type="binding site" evidence="5">
    <location>
        <position position="70"/>
    </location>
    <ligand>
        <name>S-adenosyl-L-methionine</name>
        <dbReference type="ChEBI" id="CHEBI:59789"/>
    </ligand>
</feature>
<name>A0ABW5C9W7_9PROT</name>
<keyword evidence="7" id="KW-1185">Reference proteome</keyword>
<accession>A0ABW5C9W7</accession>
<comment type="function">
    <text evidence="5">O-methyltransferase that catalyzes the 2 O-methylation steps in the ubiquinone biosynthetic pathway.</text>
</comment>
<dbReference type="PANTHER" id="PTHR43464">
    <property type="entry name" value="METHYLTRANSFERASE"/>
    <property type="match status" value="1"/>
</dbReference>
<reference evidence="7" key="1">
    <citation type="journal article" date="2019" name="Int. J. Syst. Evol. Microbiol.">
        <title>The Global Catalogue of Microorganisms (GCM) 10K type strain sequencing project: providing services to taxonomists for standard genome sequencing and annotation.</title>
        <authorList>
            <consortium name="The Broad Institute Genomics Platform"/>
            <consortium name="The Broad Institute Genome Sequencing Center for Infectious Disease"/>
            <person name="Wu L."/>
            <person name="Ma J."/>
        </authorList>
    </citation>
    <scope>NUCLEOTIDE SEQUENCE [LARGE SCALE GENOMIC DNA]</scope>
    <source>
        <strain evidence="7">KCTC 15012</strain>
    </source>
</reference>
<dbReference type="EC" id="2.1.1.64" evidence="5"/>
<dbReference type="Proteomes" id="UP001597296">
    <property type="component" value="Unassembled WGS sequence"/>
</dbReference>
<protein>
    <recommendedName>
        <fullName evidence="5">Ubiquinone biosynthesis O-methyltransferase</fullName>
    </recommendedName>
    <alternativeName>
        <fullName evidence="5">2-polyprenyl-6-hydroxyphenol methylase</fullName>
        <ecNumber evidence="5">2.1.1.222</ecNumber>
    </alternativeName>
    <alternativeName>
        <fullName evidence="5">3-demethylubiquinone 3-O-methyltransferase</fullName>
        <ecNumber evidence="5">2.1.1.64</ecNumber>
    </alternativeName>
</protein>
<evidence type="ECO:0000256" key="3">
    <source>
        <dbReference type="ARBA" id="ARBA00022688"/>
    </source>
</evidence>
<dbReference type="HAMAP" id="MF_00472">
    <property type="entry name" value="UbiG"/>
    <property type="match status" value="1"/>
</dbReference>
<comment type="pathway">
    <text evidence="5">Cofactor biosynthesis; ubiquinone biosynthesis.</text>
</comment>
<evidence type="ECO:0000313" key="7">
    <source>
        <dbReference type="Proteomes" id="UP001597296"/>
    </source>
</evidence>